<feature type="domain" description="GST C-terminal" evidence="9">
    <location>
        <begin position="70"/>
        <end position="199"/>
    </location>
</feature>
<comment type="function">
    <text evidence="1">GST isoenzymes appear to play a central role in the parasite detoxification system. Other functions are also suspected including a role in increasing the solubility of haematin in the parasite gut.</text>
</comment>
<proteinExistence type="inferred from homology"/>
<dbReference type="PROSITE" id="PS50405">
    <property type="entry name" value="GST_CTER"/>
    <property type="match status" value="1"/>
</dbReference>
<dbReference type="AlphaFoldDB" id="A0A5K3G286"/>
<dbReference type="WBParaSite" id="MCU_012232-RC">
    <property type="protein sequence ID" value="MCU_012232-RC"/>
    <property type="gene ID" value="MCU_012232"/>
</dbReference>
<evidence type="ECO:0000256" key="1">
    <source>
        <dbReference type="ARBA" id="ARBA00002446"/>
    </source>
</evidence>
<dbReference type="Gene3D" id="1.20.1050.10">
    <property type="match status" value="1"/>
</dbReference>
<dbReference type="InterPro" id="IPR004045">
    <property type="entry name" value="Glutathione_S-Trfase_N"/>
</dbReference>
<evidence type="ECO:0000256" key="2">
    <source>
        <dbReference type="ARBA" id="ARBA00003701"/>
    </source>
</evidence>
<dbReference type="SFLD" id="SFLDS00019">
    <property type="entry name" value="Glutathione_Transferase_(cytos"/>
    <property type="match status" value="1"/>
</dbReference>
<protein>
    <recommendedName>
        <fullName evidence="5">glutathione transferase</fullName>
        <ecNumber evidence="5">2.5.1.18</ecNumber>
    </recommendedName>
</protein>
<dbReference type="PANTHER" id="PTHR11571">
    <property type="entry name" value="GLUTATHIONE S-TRANSFERASE"/>
    <property type="match status" value="1"/>
</dbReference>
<comment type="subunit">
    <text evidence="4">Homodimer.</text>
</comment>
<evidence type="ECO:0000259" key="8">
    <source>
        <dbReference type="PROSITE" id="PS50404"/>
    </source>
</evidence>
<dbReference type="Gene3D" id="3.40.30.10">
    <property type="entry name" value="Glutaredoxin"/>
    <property type="match status" value="1"/>
</dbReference>
<evidence type="ECO:0000256" key="7">
    <source>
        <dbReference type="ARBA" id="ARBA00047960"/>
    </source>
</evidence>
<dbReference type="Pfam" id="PF14497">
    <property type="entry name" value="GST_C_3"/>
    <property type="match status" value="1"/>
</dbReference>
<dbReference type="GO" id="GO:0042802">
    <property type="term" value="F:identical protein binding"/>
    <property type="evidence" value="ECO:0007669"/>
    <property type="project" value="UniProtKB-ARBA"/>
</dbReference>
<dbReference type="FunFam" id="1.20.1050.10:FF:000003">
    <property type="entry name" value="Glutathione S-transferase 2"/>
    <property type="match status" value="1"/>
</dbReference>
<comment type="catalytic activity">
    <reaction evidence="7">
        <text>RX + glutathione = an S-substituted glutathione + a halide anion + H(+)</text>
        <dbReference type="Rhea" id="RHEA:16437"/>
        <dbReference type="ChEBI" id="CHEBI:15378"/>
        <dbReference type="ChEBI" id="CHEBI:16042"/>
        <dbReference type="ChEBI" id="CHEBI:17792"/>
        <dbReference type="ChEBI" id="CHEBI:57925"/>
        <dbReference type="ChEBI" id="CHEBI:90779"/>
        <dbReference type="EC" id="2.5.1.18"/>
    </reaction>
</comment>
<dbReference type="GO" id="GO:0004364">
    <property type="term" value="F:glutathione transferase activity"/>
    <property type="evidence" value="ECO:0007669"/>
    <property type="project" value="UniProtKB-EC"/>
</dbReference>
<evidence type="ECO:0000256" key="5">
    <source>
        <dbReference type="ARBA" id="ARBA00012452"/>
    </source>
</evidence>
<name>A0A5K3G286_MESCO</name>
<feature type="domain" description="GST N-terminal" evidence="8">
    <location>
        <begin position="1"/>
        <end position="68"/>
    </location>
</feature>
<dbReference type="InterPro" id="IPR036249">
    <property type="entry name" value="Thioredoxin-like_sf"/>
</dbReference>
<dbReference type="GO" id="GO:0006749">
    <property type="term" value="P:glutathione metabolic process"/>
    <property type="evidence" value="ECO:0007669"/>
    <property type="project" value="TreeGrafter"/>
</dbReference>
<dbReference type="InterPro" id="IPR010987">
    <property type="entry name" value="Glutathione-S-Trfase_C-like"/>
</dbReference>
<evidence type="ECO:0000259" key="9">
    <source>
        <dbReference type="PROSITE" id="PS50405"/>
    </source>
</evidence>
<accession>A0A5K3G286</accession>
<organism evidence="10">
    <name type="scientific">Mesocestoides corti</name>
    <name type="common">Flatworm</name>
    <dbReference type="NCBI Taxonomy" id="53468"/>
    <lineage>
        <taxon>Eukaryota</taxon>
        <taxon>Metazoa</taxon>
        <taxon>Spiralia</taxon>
        <taxon>Lophotrochozoa</taxon>
        <taxon>Platyhelminthes</taxon>
        <taxon>Cestoda</taxon>
        <taxon>Eucestoda</taxon>
        <taxon>Cyclophyllidea</taxon>
        <taxon>Mesocestoididae</taxon>
        <taxon>Mesocestoides</taxon>
    </lineage>
</organism>
<dbReference type="PRINTS" id="PR01267">
    <property type="entry name" value="GSTRNSFRASEM"/>
</dbReference>
<sequence>MHYVGEEFKDKRYKTGPAPTFDRSEWLSDKYSLGLDFPNLPYFIDGDVMLTQSSAILEYIADKHGMVSSCPKRRAILHMLQCEIMDLRVNFVTMCYSPDFEKLKPGFLEKLPQKLEGFEKYLGEKHWLTGDKINYPDFNLCELLMQLVKFEPKCLKNYPKLKAYVERFENLPNLKEYLASSKFQSLCCNNVMAQWRGDN</sequence>
<dbReference type="InterPro" id="IPR050213">
    <property type="entry name" value="GST_superfamily"/>
</dbReference>
<keyword evidence="6" id="KW-0808">Transferase</keyword>
<comment type="function">
    <text evidence="2">Conjugation of reduced glutathione to a wide number of exogenous and endogenous hydrophobic electrophiles.</text>
</comment>
<dbReference type="SUPFAM" id="SSF47616">
    <property type="entry name" value="GST C-terminal domain-like"/>
    <property type="match status" value="1"/>
</dbReference>
<dbReference type="EC" id="2.5.1.18" evidence="5"/>
<evidence type="ECO:0000256" key="6">
    <source>
        <dbReference type="ARBA" id="ARBA00022679"/>
    </source>
</evidence>
<dbReference type="InterPro" id="IPR003081">
    <property type="entry name" value="GST_mu"/>
</dbReference>
<dbReference type="Pfam" id="PF02798">
    <property type="entry name" value="GST_N"/>
    <property type="match status" value="1"/>
</dbReference>
<dbReference type="InterPro" id="IPR040079">
    <property type="entry name" value="Glutathione_S-Trfase"/>
</dbReference>
<dbReference type="InterPro" id="IPR036282">
    <property type="entry name" value="Glutathione-S-Trfase_C_sf"/>
</dbReference>
<comment type="similarity">
    <text evidence="3">Belongs to the GST superfamily. Mu family.</text>
</comment>
<evidence type="ECO:0000256" key="3">
    <source>
        <dbReference type="ARBA" id="ARBA00005861"/>
    </source>
</evidence>
<evidence type="ECO:0000313" key="10">
    <source>
        <dbReference type="WBParaSite" id="MCU_012232-RC"/>
    </source>
</evidence>
<reference evidence="10" key="1">
    <citation type="submission" date="2019-11" db="UniProtKB">
        <authorList>
            <consortium name="WormBaseParasite"/>
        </authorList>
    </citation>
    <scope>IDENTIFICATION</scope>
</reference>
<dbReference type="PROSITE" id="PS50404">
    <property type="entry name" value="GST_NTER"/>
    <property type="match status" value="1"/>
</dbReference>
<dbReference type="InterPro" id="IPR004046">
    <property type="entry name" value="GST_C"/>
</dbReference>
<dbReference type="SUPFAM" id="SSF52833">
    <property type="entry name" value="Thioredoxin-like"/>
    <property type="match status" value="1"/>
</dbReference>
<dbReference type="PANTHER" id="PTHR11571:SF222">
    <property type="entry name" value="GLUTATHIONE TRANSFERASE"/>
    <property type="match status" value="1"/>
</dbReference>
<evidence type="ECO:0000256" key="4">
    <source>
        <dbReference type="ARBA" id="ARBA00011738"/>
    </source>
</evidence>